<sequence length="1210" mass="136065">MVEGSDDIAVERNKVLEELHQILVDPLLTKLDDQDSAERFLRDNPAGKKGPISLGSVANVEDETVLGKIIKENVSKGLVGHGKRSELGESRSGSSIKRKGEFLREEREAKFAKLNNSRKGSGGRNRVPKSTSEVTRPASLIPPPDTKYNVQSEQTQFMVQQDISDLEVLAVPDSYPTQVHNVSSLAELYYLTQTLPLIKLIPGCHKTLITENFESALLEGKIAVLYSRIEELKRQGKWSLKQPLRYFDPFLYQKKTQRKKFQYDALVEEGKWMAIDFKESTKFKKACCVEIAKAVNDYWTYGKVMCVKRKPIVHLDELQKILGAEKKEGEASNNDNNESVPVEQVESKDNTTEMNENQETVKVEDGETSPEIEESAGEKPEDIGDAPDIESHSDKETLDVLEDTNDTIDVSLLLGRPKPEEEITPPQLPSYTEQELRQSDYEPSPFKLHVDLNDLQKIDQSVIRNLPKFTAFDDEDREGHHAPPAPLKPQESPMIPVSRLLYNFQDDEDWYKIVLKEGEYRGKGSTQLPEFQKGLFGSQSHRRFNYLKPPKPPLIKNIEFRSPTIWLPEDDKYLIHYVAEFCFNWELISAHLSTRASTLKRYESNIERRTPWQCFERYIQLNEKFQFSDMRGVYAYHAQQWLEQAHKAQSTTKRRISPLGVGNESIQRGHRRLRWASLFDAMRKCMKKRENAIAKMNQKKASHETNASTNGSAVSETGSNTSSSESSLKRGSDKIPSPAELSKLKFERDKSIQEAYMNQQATRSRMMAAVAQQQKQQQNQPNVAGANKSQIANTSPLNRPKLPQGSPSASAVPANKAYQIQDPKARHASLQPQGQPGQGGQVGGSIKRPTTPNGTPYTNEQIQQLLQIQKQRRLMQQQQQQQQQQQGQFFKQGINPSQSTLSMSQNQVSGSSKPGVDNNNLASGANQSPQVPAAQKSQPAQQQQVPQQRQQVPFAQQPDGSRAVNNKARIHFAPAQVSAIINSIQTKNPNLSKEQVTKLAATYLANLQQQQQNRINQQQTQQPTQQPAQQQTSAAQFSQSLQAQGRLGQGSQTGVNQKQSQFANLTPQERNQLQMLKAAKTVQQQQQQIQQQQLQQQIQQQRKMLNAQFSENSNMSKMEIEQRKKLLLQKQQQLRNKQLQQGQIGTGINQRTPQQMSNVPISGAASPALSSVSSASSSPVNTQIPNLHLGNNNNSGDKLGGSSRDTPTNE</sequence>
<dbReference type="SUPFAM" id="SSF46689">
    <property type="entry name" value="Homeodomain-like"/>
    <property type="match status" value="1"/>
</dbReference>
<comment type="similarity">
    <text evidence="2">Belongs to the EAF1 family.</text>
</comment>
<evidence type="ECO:0000256" key="8">
    <source>
        <dbReference type="ARBA" id="ARBA00023159"/>
    </source>
</evidence>
<keyword evidence="8" id="KW-0010">Activator</keyword>
<feature type="region of interest" description="Disordered" evidence="17">
    <location>
        <begin position="694"/>
        <end position="746"/>
    </location>
</feature>
<evidence type="ECO:0000256" key="16">
    <source>
        <dbReference type="ARBA" id="ARBA00082479"/>
    </source>
</evidence>
<evidence type="ECO:0000313" key="21">
    <source>
        <dbReference type="Proteomes" id="UP000005222"/>
    </source>
</evidence>
<feature type="region of interest" description="Disordered" evidence="17">
    <location>
        <begin position="763"/>
        <end position="857"/>
    </location>
</feature>
<evidence type="ECO:0000256" key="1">
    <source>
        <dbReference type="ARBA" id="ARBA00004123"/>
    </source>
</evidence>
<dbReference type="HOGENOM" id="CLU_006174_0_1_1"/>
<evidence type="ECO:0000256" key="14">
    <source>
        <dbReference type="ARBA" id="ARBA00032084"/>
    </source>
</evidence>
<name>G8YLB7_PICSO</name>
<reference evidence="20 21" key="1">
    <citation type="journal article" date="2012" name="G3 (Bethesda)">
        <title>Pichia sorbitophila, an interspecies yeast hybrid reveals early steps of genome resolution following polyploidization.</title>
        <authorList>
            <person name="Leh Louis V."/>
            <person name="Despons L."/>
            <person name="Friedrich A."/>
            <person name="Martin T."/>
            <person name="Durrens P."/>
            <person name="Casaregola S."/>
            <person name="Neuveglise C."/>
            <person name="Fairhead C."/>
            <person name="Marck C."/>
            <person name="Cruz J.A."/>
            <person name="Straub M.L."/>
            <person name="Kugler V."/>
            <person name="Sacerdot C."/>
            <person name="Uzunov Z."/>
            <person name="Thierry A."/>
            <person name="Weiss S."/>
            <person name="Bleykasten C."/>
            <person name="De Montigny J."/>
            <person name="Jacques N."/>
            <person name="Jung P."/>
            <person name="Lemaire M."/>
            <person name="Mallet S."/>
            <person name="Morel G."/>
            <person name="Richard G.F."/>
            <person name="Sarkar A."/>
            <person name="Savel G."/>
            <person name="Schacherer J."/>
            <person name="Seret M.L."/>
            <person name="Talla E."/>
            <person name="Samson G."/>
            <person name="Jubin C."/>
            <person name="Poulain J."/>
            <person name="Vacherie B."/>
            <person name="Barbe V."/>
            <person name="Pelletier E."/>
            <person name="Sherman D.J."/>
            <person name="Westhof E."/>
            <person name="Weissenbach J."/>
            <person name="Baret P.V."/>
            <person name="Wincker P."/>
            <person name="Gaillardin C."/>
            <person name="Dujon B."/>
            <person name="Souciet J.L."/>
        </authorList>
    </citation>
    <scope>NUCLEOTIDE SEQUENCE [LARGE SCALE GENOMIC DNA]</scope>
    <source>
        <strain evidence="21">ATCC MYA-4447 / BCRC 22081 / CBS 7064 / NBRC 10061 / NRRL Y-12695</strain>
    </source>
</reference>
<feature type="region of interest" description="Disordered" evidence="17">
    <location>
        <begin position="1132"/>
        <end position="1210"/>
    </location>
</feature>
<dbReference type="GO" id="GO:0035267">
    <property type="term" value="C:NuA4 histone acetyltransferase complex"/>
    <property type="evidence" value="ECO:0007669"/>
    <property type="project" value="UniProtKB-ARBA"/>
</dbReference>
<accession>G8YLB7</accession>
<evidence type="ECO:0000256" key="11">
    <source>
        <dbReference type="ARBA" id="ARBA00023242"/>
    </source>
</evidence>
<feature type="compositionally biased region" description="Low complexity" evidence="17">
    <location>
        <begin position="1162"/>
        <end position="1178"/>
    </location>
</feature>
<dbReference type="InterPro" id="IPR001005">
    <property type="entry name" value="SANT/Myb"/>
</dbReference>
<keyword evidence="7" id="KW-0805">Transcription regulation</keyword>
<evidence type="ECO:0000256" key="2">
    <source>
        <dbReference type="ARBA" id="ARBA00008913"/>
    </source>
</evidence>
<dbReference type="EMBL" id="FO082054">
    <property type="protein sequence ID" value="CCE88851.1"/>
    <property type="molecule type" value="Genomic_DNA"/>
</dbReference>
<dbReference type="PANTHER" id="PTHR46459">
    <property type="entry name" value="E1A-BINDING PROTEIN P400-RELATED"/>
    <property type="match status" value="1"/>
</dbReference>
<feature type="region of interest" description="Disordered" evidence="17">
    <location>
        <begin position="326"/>
        <end position="391"/>
    </location>
</feature>
<feature type="compositionally biased region" description="Polar residues" evidence="17">
    <location>
        <begin position="1049"/>
        <end position="1059"/>
    </location>
</feature>
<gene>
    <name evidence="20" type="primary">Piso0_001638</name>
    <name evidence="20" type="ORF">GNLVRS01_PISO0F10785g</name>
</gene>
<evidence type="ECO:0000259" key="18">
    <source>
        <dbReference type="PROSITE" id="PS50090"/>
    </source>
</evidence>
<keyword evidence="9" id="KW-0804">Transcription</keyword>
<comment type="function">
    <text evidence="12">Component of the NuA4 histone acetyltransferase complex which is involved in transcriptional activation of selected genes principally by acetylation of nucleosomal histone H4 and H2A. The NuA4 complex is also involved in DNA repair.</text>
</comment>
<evidence type="ECO:0000259" key="19">
    <source>
        <dbReference type="PROSITE" id="PS51204"/>
    </source>
</evidence>
<dbReference type="InterPro" id="IPR014012">
    <property type="entry name" value="HSA_dom"/>
</dbReference>
<dbReference type="InParanoid" id="G8YLB7"/>
<feature type="compositionally biased region" description="Polar residues" evidence="17">
    <location>
        <begin position="894"/>
        <end position="926"/>
    </location>
</feature>
<evidence type="ECO:0000256" key="17">
    <source>
        <dbReference type="SAM" id="MobiDB-lite"/>
    </source>
</evidence>
<dbReference type="GO" id="GO:0006325">
    <property type="term" value="P:chromatin organization"/>
    <property type="evidence" value="ECO:0007669"/>
    <property type="project" value="UniProtKB-KW"/>
</dbReference>
<dbReference type="Proteomes" id="UP000005222">
    <property type="component" value="Chromosome F"/>
</dbReference>
<feature type="region of interest" description="Disordered" evidence="17">
    <location>
        <begin position="1014"/>
        <end position="1059"/>
    </location>
</feature>
<feature type="compositionally biased region" description="Low complexity" evidence="17">
    <location>
        <begin position="768"/>
        <end position="784"/>
    </location>
</feature>
<dbReference type="PROSITE" id="PS50090">
    <property type="entry name" value="MYB_LIKE"/>
    <property type="match status" value="1"/>
</dbReference>
<feature type="region of interest" description="Disordered" evidence="17">
    <location>
        <begin position="80"/>
        <end position="99"/>
    </location>
</feature>
<dbReference type="GO" id="GO:0006281">
    <property type="term" value="P:DNA repair"/>
    <property type="evidence" value="ECO:0007669"/>
    <property type="project" value="UniProtKB-KW"/>
</dbReference>
<feature type="region of interest" description="Disordered" evidence="17">
    <location>
        <begin position="415"/>
        <end position="436"/>
    </location>
</feature>
<comment type="subcellular location">
    <subcellularLocation>
        <location evidence="1">Nucleus</location>
    </subcellularLocation>
</comment>
<keyword evidence="21" id="KW-1185">Reference proteome</keyword>
<evidence type="ECO:0000256" key="10">
    <source>
        <dbReference type="ARBA" id="ARBA00023204"/>
    </source>
</evidence>
<dbReference type="InterPro" id="IPR009057">
    <property type="entry name" value="Homeodomain-like_sf"/>
</dbReference>
<dbReference type="OrthoDB" id="5364245at2759"/>
<organism evidence="20 21">
    <name type="scientific">Pichia sorbitophila (strain ATCC MYA-4447 / BCRC 22081 / CBS 7064 / NBRC 10061 / NRRL Y-12695)</name>
    <name type="common">Hybrid yeast</name>
    <dbReference type="NCBI Taxonomy" id="559304"/>
    <lineage>
        <taxon>Eukaryota</taxon>
        <taxon>Fungi</taxon>
        <taxon>Dikarya</taxon>
        <taxon>Ascomycota</taxon>
        <taxon>Saccharomycotina</taxon>
        <taxon>Pichiomycetes</taxon>
        <taxon>Debaryomycetaceae</taxon>
        <taxon>Millerozyma</taxon>
    </lineage>
</organism>
<dbReference type="GO" id="GO:0005634">
    <property type="term" value="C:nucleus"/>
    <property type="evidence" value="ECO:0007669"/>
    <property type="project" value="UniProtKB-SubCell"/>
</dbReference>
<feature type="region of interest" description="Disordered" evidence="17">
    <location>
        <begin position="894"/>
        <end position="963"/>
    </location>
</feature>
<keyword evidence="6" id="KW-0156">Chromatin regulator</keyword>
<feature type="compositionally biased region" description="Low complexity" evidence="17">
    <location>
        <begin position="1014"/>
        <end position="1044"/>
    </location>
</feature>
<dbReference type="CDD" id="cd00167">
    <property type="entry name" value="SANT"/>
    <property type="match status" value="1"/>
</dbReference>
<feature type="compositionally biased region" description="Low complexity" evidence="17">
    <location>
        <begin position="712"/>
        <end position="726"/>
    </location>
</feature>
<feature type="domain" description="Myb-like" evidence="18">
    <location>
        <begin position="566"/>
        <end position="622"/>
    </location>
</feature>
<evidence type="ECO:0000313" key="20">
    <source>
        <dbReference type="EMBL" id="CCE88851.1"/>
    </source>
</evidence>
<keyword evidence="11" id="KW-0539">Nucleus</keyword>
<feature type="compositionally biased region" description="Polar residues" evidence="17">
    <location>
        <begin position="787"/>
        <end position="797"/>
    </location>
</feature>
<feature type="compositionally biased region" description="Polar residues" evidence="17">
    <location>
        <begin position="1146"/>
        <end position="1160"/>
    </location>
</feature>
<evidence type="ECO:0000256" key="7">
    <source>
        <dbReference type="ARBA" id="ARBA00023015"/>
    </source>
</evidence>
<feature type="compositionally biased region" description="Polar residues" evidence="17">
    <location>
        <begin position="848"/>
        <end position="857"/>
    </location>
</feature>
<evidence type="ECO:0000256" key="9">
    <source>
        <dbReference type="ARBA" id="ARBA00023163"/>
    </source>
</evidence>
<dbReference type="SMART" id="SM00573">
    <property type="entry name" value="HSA"/>
    <property type="match status" value="1"/>
</dbReference>
<dbReference type="STRING" id="559304.G8YLB7"/>
<evidence type="ECO:0000256" key="15">
    <source>
        <dbReference type="ARBA" id="ARBA00072841"/>
    </source>
</evidence>
<dbReference type="Gene3D" id="1.10.10.60">
    <property type="entry name" value="Homeodomain-like"/>
    <property type="match status" value="1"/>
</dbReference>
<feature type="region of interest" description="Disordered" evidence="17">
    <location>
        <begin position="471"/>
        <end position="492"/>
    </location>
</feature>
<dbReference type="OMA" id="HECYERW"/>
<proteinExistence type="inferred from homology"/>
<feature type="compositionally biased region" description="Polar residues" evidence="17">
    <location>
        <begin position="1179"/>
        <end position="1196"/>
    </location>
</feature>
<feature type="compositionally biased region" description="Low complexity" evidence="17">
    <location>
        <begin position="1132"/>
        <end position="1143"/>
    </location>
</feature>
<feature type="compositionally biased region" description="Low complexity" evidence="17">
    <location>
        <begin position="927"/>
        <end position="958"/>
    </location>
</feature>
<dbReference type="FunFam" id="1.10.10.60:FF:000484">
    <property type="entry name" value="Chromatin modification-related protein EAF1"/>
    <property type="match status" value="1"/>
</dbReference>
<dbReference type="AlphaFoldDB" id="G8YLB7"/>
<evidence type="ECO:0000256" key="12">
    <source>
        <dbReference type="ARBA" id="ARBA00025178"/>
    </source>
</evidence>
<protein>
    <recommendedName>
        <fullName evidence="4">Chromatin modification-related protein EAF1</fullName>
    </recommendedName>
    <alternativeName>
        <fullName evidence="15">Chromatin modification-related protein eaf1</fullName>
    </alternativeName>
    <alternativeName>
        <fullName evidence="14 16">ESA1-associated factor 1</fullName>
    </alternativeName>
    <alternativeName>
        <fullName evidence="13">Vacuolar import and degradation protein 21</fullName>
    </alternativeName>
</protein>
<keyword evidence="5" id="KW-0227">DNA damage</keyword>
<dbReference type="GO" id="GO:0003682">
    <property type="term" value="F:chromatin binding"/>
    <property type="evidence" value="ECO:0007669"/>
    <property type="project" value="TreeGrafter"/>
</dbReference>
<dbReference type="Pfam" id="PF07529">
    <property type="entry name" value="HSA"/>
    <property type="match status" value="1"/>
</dbReference>
<keyword evidence="10" id="KW-0234">DNA repair</keyword>
<dbReference type="SMART" id="SM00717">
    <property type="entry name" value="SANT"/>
    <property type="match status" value="1"/>
</dbReference>
<evidence type="ECO:0000256" key="4">
    <source>
        <dbReference type="ARBA" id="ARBA00018561"/>
    </source>
</evidence>
<evidence type="ECO:0000256" key="5">
    <source>
        <dbReference type="ARBA" id="ARBA00022763"/>
    </source>
</evidence>
<dbReference type="PANTHER" id="PTHR46459:SF1">
    <property type="entry name" value="E1A-BINDING PROTEIN P400"/>
    <property type="match status" value="1"/>
</dbReference>
<evidence type="ECO:0000256" key="6">
    <source>
        <dbReference type="ARBA" id="ARBA00022853"/>
    </source>
</evidence>
<comment type="subunit">
    <text evidence="3">Component of the NuA4 histone acetyltransferase complex.</text>
</comment>
<dbReference type="Pfam" id="PF13921">
    <property type="entry name" value="Myb_DNA-bind_6"/>
    <property type="match status" value="1"/>
</dbReference>
<evidence type="ECO:0000256" key="3">
    <source>
        <dbReference type="ARBA" id="ARBA00011353"/>
    </source>
</evidence>
<dbReference type="eggNOG" id="ENOG502QSEY">
    <property type="taxonomic scope" value="Eukaryota"/>
</dbReference>
<feature type="domain" description="HSA" evidence="19">
    <location>
        <begin position="250"/>
        <end position="334"/>
    </location>
</feature>
<feature type="region of interest" description="Disordered" evidence="17">
    <location>
        <begin position="111"/>
        <end position="145"/>
    </location>
</feature>
<evidence type="ECO:0000256" key="13">
    <source>
        <dbReference type="ARBA" id="ARBA00029670"/>
    </source>
</evidence>
<feature type="compositionally biased region" description="Acidic residues" evidence="17">
    <location>
        <begin position="366"/>
        <end position="375"/>
    </location>
</feature>
<dbReference type="FunCoup" id="G8YLB7">
    <property type="interactions" value="428"/>
</dbReference>
<dbReference type="PROSITE" id="PS51204">
    <property type="entry name" value="HSA"/>
    <property type="match status" value="1"/>
</dbReference>